<dbReference type="InterPro" id="IPR000748">
    <property type="entry name" value="PsdUridine_synth_RsuA/RluB/E/F"/>
</dbReference>
<dbReference type="InterPro" id="IPR036986">
    <property type="entry name" value="S4_RNA-bd_sf"/>
</dbReference>
<keyword evidence="8" id="KW-1185">Reference proteome</keyword>
<feature type="region of interest" description="Disordered" evidence="5">
    <location>
        <begin position="1"/>
        <end position="161"/>
    </location>
</feature>
<comment type="caution">
    <text evidence="7">The sequence shown here is derived from an EMBL/GenBank/DDBJ whole genome shotgun (WGS) entry which is preliminary data.</text>
</comment>
<dbReference type="SUPFAM" id="SSF55174">
    <property type="entry name" value="Alpha-L RNA-binding motif"/>
    <property type="match status" value="1"/>
</dbReference>
<dbReference type="Gene3D" id="3.10.290.10">
    <property type="entry name" value="RNA-binding S4 domain"/>
    <property type="match status" value="1"/>
</dbReference>
<evidence type="ECO:0000256" key="3">
    <source>
        <dbReference type="PROSITE-ProRule" id="PRU00182"/>
    </source>
</evidence>
<dbReference type="InterPro" id="IPR002942">
    <property type="entry name" value="S4_RNA-bd"/>
</dbReference>
<sequence length="398" mass="43366">MSNSDSGKGRKPTQKPTGTNSGKKAGPRKAASKASKSGSGRSSRTEATGQDSSTPRSSRSTASGPSKRTPARSSGRTTPSRDSSGSRPARSSGGSAERSFRRDSSDRDATGQRSSRSSSTSKSGPYKKRTPGSAKSGSWDASKRPAPRPRPSASAKTSNADSGKIRLNKYIANAGVCSRREADVLIAAGNVTVNGKIISEMGYKVDPTDEVRFDGRLLQREKKEYVLLNKPKNFITTTKDEKGRRTVMELITRASSSRLPPVGRLDRMTTGLLLFTNDGELTKKLTHPKHGVRKIYHVELDSNLKAGDMASIRKGLELEDGLIEVDEVSYIDGVSKREVGIEIHSGRNRIVRRIFEHLGYQVVKLDRVVLAGLTKKDLPRGHWRHLTPQEVINLRMIS</sequence>
<feature type="compositionally biased region" description="Low complexity" evidence="5">
    <location>
        <begin position="52"/>
        <end position="66"/>
    </location>
</feature>
<dbReference type="PROSITE" id="PS50889">
    <property type="entry name" value="S4"/>
    <property type="match status" value="1"/>
</dbReference>
<evidence type="ECO:0000256" key="1">
    <source>
        <dbReference type="ARBA" id="ARBA00008348"/>
    </source>
</evidence>
<dbReference type="PANTHER" id="PTHR47683">
    <property type="entry name" value="PSEUDOURIDINE SYNTHASE FAMILY PROTEIN-RELATED"/>
    <property type="match status" value="1"/>
</dbReference>
<name>A0ABT7WET3_9FLAO</name>
<dbReference type="Pfam" id="PF00849">
    <property type="entry name" value="PseudoU_synth_2"/>
    <property type="match status" value="1"/>
</dbReference>
<accession>A0ABT7WET3</accession>
<gene>
    <name evidence="7" type="ORF">QU605_08110</name>
</gene>
<dbReference type="SMART" id="SM00363">
    <property type="entry name" value="S4"/>
    <property type="match status" value="1"/>
</dbReference>
<keyword evidence="2 4" id="KW-0413">Isomerase</keyword>
<evidence type="ECO:0000256" key="4">
    <source>
        <dbReference type="RuleBase" id="RU003887"/>
    </source>
</evidence>
<dbReference type="InterPro" id="IPR020103">
    <property type="entry name" value="PsdUridine_synth_cat_dom_sf"/>
</dbReference>
<dbReference type="CDD" id="cd00165">
    <property type="entry name" value="S4"/>
    <property type="match status" value="1"/>
</dbReference>
<dbReference type="InterPro" id="IPR050343">
    <property type="entry name" value="RsuA_PseudoU_synthase"/>
</dbReference>
<comment type="similarity">
    <text evidence="1 4">Belongs to the pseudouridine synthase RsuA family.</text>
</comment>
<dbReference type="PANTHER" id="PTHR47683:SF2">
    <property type="entry name" value="RNA-BINDING S4 DOMAIN-CONTAINING PROTEIN"/>
    <property type="match status" value="1"/>
</dbReference>
<evidence type="ECO:0000259" key="6">
    <source>
        <dbReference type="SMART" id="SM00363"/>
    </source>
</evidence>
<dbReference type="EMBL" id="JAUDUY010000003">
    <property type="protein sequence ID" value="MDM9631431.1"/>
    <property type="molecule type" value="Genomic_DNA"/>
</dbReference>
<feature type="compositionally biased region" description="Low complexity" evidence="5">
    <location>
        <begin position="80"/>
        <end position="97"/>
    </location>
</feature>
<proteinExistence type="inferred from homology"/>
<keyword evidence="3" id="KW-0694">RNA-binding</keyword>
<evidence type="ECO:0000313" key="7">
    <source>
        <dbReference type="EMBL" id="MDM9631431.1"/>
    </source>
</evidence>
<dbReference type="Gene3D" id="3.30.70.1560">
    <property type="entry name" value="Alpha-L RNA-binding motif"/>
    <property type="match status" value="1"/>
</dbReference>
<feature type="compositionally biased region" description="Low complexity" evidence="5">
    <location>
        <begin position="113"/>
        <end position="123"/>
    </location>
</feature>
<dbReference type="CDD" id="cd02870">
    <property type="entry name" value="PseudoU_synth_RsuA_like"/>
    <property type="match status" value="1"/>
</dbReference>
<dbReference type="RefSeq" id="WP_289724786.1">
    <property type="nucleotide sequence ID" value="NZ_JAUDUY010000003.1"/>
</dbReference>
<dbReference type="Pfam" id="PF01479">
    <property type="entry name" value="S4"/>
    <property type="match status" value="1"/>
</dbReference>
<dbReference type="InterPro" id="IPR006145">
    <property type="entry name" value="PsdUridine_synth_RsuA/RluA"/>
</dbReference>
<dbReference type="InterPro" id="IPR020094">
    <property type="entry name" value="TruA/RsuA/RluB/E/F_N"/>
</dbReference>
<evidence type="ECO:0000313" key="8">
    <source>
        <dbReference type="Proteomes" id="UP001174839"/>
    </source>
</evidence>
<protein>
    <recommendedName>
        <fullName evidence="4">Pseudouridine synthase</fullName>
        <ecNumber evidence="4">5.4.99.-</ecNumber>
    </recommendedName>
</protein>
<dbReference type="SUPFAM" id="SSF55120">
    <property type="entry name" value="Pseudouridine synthase"/>
    <property type="match status" value="1"/>
</dbReference>
<dbReference type="NCBIfam" id="TIGR00093">
    <property type="entry name" value="pseudouridine synthase"/>
    <property type="match status" value="1"/>
</dbReference>
<dbReference type="Gene3D" id="3.30.70.580">
    <property type="entry name" value="Pseudouridine synthase I, catalytic domain, N-terminal subdomain"/>
    <property type="match status" value="1"/>
</dbReference>
<evidence type="ECO:0000256" key="2">
    <source>
        <dbReference type="ARBA" id="ARBA00023235"/>
    </source>
</evidence>
<dbReference type="InterPro" id="IPR018496">
    <property type="entry name" value="PsdUridine_synth_RsuA/RluB_CS"/>
</dbReference>
<feature type="compositionally biased region" description="Low complexity" evidence="5">
    <location>
        <begin position="32"/>
        <end position="42"/>
    </location>
</feature>
<dbReference type="PROSITE" id="PS01149">
    <property type="entry name" value="PSI_RSU"/>
    <property type="match status" value="1"/>
</dbReference>
<evidence type="ECO:0000256" key="5">
    <source>
        <dbReference type="SAM" id="MobiDB-lite"/>
    </source>
</evidence>
<dbReference type="EC" id="5.4.99.-" evidence="4"/>
<organism evidence="7 8">
    <name type="scientific">Robiginitalea aurantiaca</name>
    <dbReference type="NCBI Taxonomy" id="3056915"/>
    <lineage>
        <taxon>Bacteria</taxon>
        <taxon>Pseudomonadati</taxon>
        <taxon>Bacteroidota</taxon>
        <taxon>Flavobacteriia</taxon>
        <taxon>Flavobacteriales</taxon>
        <taxon>Flavobacteriaceae</taxon>
        <taxon>Robiginitalea</taxon>
    </lineage>
</organism>
<feature type="domain" description="RNA-binding S4" evidence="6">
    <location>
        <begin position="165"/>
        <end position="227"/>
    </location>
</feature>
<dbReference type="Proteomes" id="UP001174839">
    <property type="component" value="Unassembled WGS sequence"/>
</dbReference>
<reference evidence="7" key="1">
    <citation type="submission" date="2023-06" db="EMBL/GenBank/DDBJ databases">
        <title>Robiginitalea aurantiacus sp. nov. and Algoriphagus sediminis sp. nov., isolated from coastal sediment.</title>
        <authorList>
            <person name="Zhou Z.Y."/>
            <person name="An J."/>
            <person name="Jia Y.W."/>
            <person name="Du Z.J."/>
        </authorList>
    </citation>
    <scope>NUCLEOTIDE SEQUENCE</scope>
    <source>
        <strain evidence="7">M39</strain>
    </source>
</reference>
<feature type="compositionally biased region" description="Basic and acidic residues" evidence="5">
    <location>
        <begin position="98"/>
        <end position="110"/>
    </location>
</feature>
<dbReference type="InterPro" id="IPR042092">
    <property type="entry name" value="PsdUridine_s_RsuA/RluB/E/F_cat"/>
</dbReference>